<comment type="caution">
    <text evidence="7">The sequence shown here is derived from an EMBL/GenBank/DDBJ whole genome shotgun (WGS) entry which is preliminary data.</text>
</comment>
<comment type="similarity">
    <text evidence="1 4">Belongs to the bacterial flagellin family.</text>
</comment>
<comment type="function">
    <text evidence="4">Flagellin is the subunit protein which polymerizes to form the filaments of bacterial flagella.</text>
</comment>
<evidence type="ECO:0000256" key="3">
    <source>
        <dbReference type="ARBA" id="ARBA00023143"/>
    </source>
</evidence>
<dbReference type="InterPro" id="IPR046358">
    <property type="entry name" value="Flagellin_C"/>
</dbReference>
<sequence>MIINHNISALNAYNRLSANSNAASKNLEKLSSGLRINRAADDATGLAISEKMRAQIRGLDQASRNAQDGISLIQTAEGAMNETHSILQRVRELANQAANGTSTTQDKENIQTEVNQLIDEIDRVAGDTEFNSFKILNGDISKTAKFAQSTGGAVDNVVASATAAAGTTTVTTTGPLAAATASIWQTGTLMDHNGTTPAAVSGTTKLTNLGDGTSNYGLQVGDEISLSAVVGGEVKNSVYVVTADSTLDDFMASVKNTLGAADVSMDTTGGAATADVDAMGLDQPASAANSLVITGQSGAANDISTLTITAASSDGIVRSSFNQEMNGGTNGGLEQIQVAGNKDDFIASVDINGDGAAGAGDGKIAVRSNSVVKVSNLQLSFKDTINAGDSSTITVGSANNTVSIHVGANSGQTLEIGINAMDSVALGLKKDGVNISLMSEVGAENALKVLDGAISTVSSERSKLGAIQNRLEHTINSLGTSSENLTAAESRLRDVDMANEMMQFTKNNILSQAAQSMLAQANQQPQGVLQLLRG</sequence>
<feature type="domain" description="Flagellin N-terminal" evidence="5">
    <location>
        <begin position="3"/>
        <end position="138"/>
    </location>
</feature>
<evidence type="ECO:0000256" key="4">
    <source>
        <dbReference type="RuleBase" id="RU362073"/>
    </source>
</evidence>
<evidence type="ECO:0000256" key="2">
    <source>
        <dbReference type="ARBA" id="ARBA00020110"/>
    </source>
</evidence>
<evidence type="ECO:0000256" key="1">
    <source>
        <dbReference type="ARBA" id="ARBA00005709"/>
    </source>
</evidence>
<dbReference type="Proteomes" id="UP000234950">
    <property type="component" value="Unassembled WGS sequence"/>
</dbReference>
<dbReference type="GO" id="GO:0009288">
    <property type="term" value="C:bacterial-type flagellum"/>
    <property type="evidence" value="ECO:0007669"/>
    <property type="project" value="UniProtKB-SubCell"/>
</dbReference>
<dbReference type="InterPro" id="IPR001492">
    <property type="entry name" value="Flagellin"/>
</dbReference>
<evidence type="ECO:0000313" key="7">
    <source>
        <dbReference type="EMBL" id="PLS01445.1"/>
    </source>
</evidence>
<dbReference type="Gene3D" id="6.10.10.10">
    <property type="entry name" value="Flagellar export chaperone, C-terminal domain"/>
    <property type="match status" value="1"/>
</dbReference>
<reference evidence="7 8" key="1">
    <citation type="submission" date="2017-11" db="EMBL/GenBank/DDBJ databases">
        <title>Comparitive Functional Genomics of Dry Heat Resistant strains isolated from the Viking Spacecraft.</title>
        <authorList>
            <person name="Seuylemezian A."/>
            <person name="Cooper K."/>
            <person name="Vaishampayan P."/>
        </authorList>
    </citation>
    <scope>NUCLEOTIDE SEQUENCE [LARGE SCALE GENOMIC DNA]</scope>
    <source>
        <strain evidence="7 8">V32-6</strain>
    </source>
</reference>
<name>A0A2N5H7F0_9BACI</name>
<dbReference type="PRINTS" id="PR00207">
    <property type="entry name" value="FLAGELLIN"/>
</dbReference>
<evidence type="ECO:0000313" key="8">
    <source>
        <dbReference type="Proteomes" id="UP000234950"/>
    </source>
</evidence>
<dbReference type="SUPFAM" id="SSF64518">
    <property type="entry name" value="Phase 1 flagellin"/>
    <property type="match status" value="1"/>
</dbReference>
<accession>A0A2N5H7F0</accession>
<evidence type="ECO:0000259" key="6">
    <source>
        <dbReference type="Pfam" id="PF00700"/>
    </source>
</evidence>
<dbReference type="Pfam" id="PF00700">
    <property type="entry name" value="Flagellin_C"/>
    <property type="match status" value="1"/>
</dbReference>
<keyword evidence="8" id="KW-1185">Reference proteome</keyword>
<dbReference type="AlphaFoldDB" id="A0A2N5H7F0"/>
<dbReference type="InterPro" id="IPR042187">
    <property type="entry name" value="Flagellin_C_sub2"/>
</dbReference>
<dbReference type="OrthoDB" id="9796789at2"/>
<organism evidence="7 8">
    <name type="scientific">Neobacillus cucumis</name>
    <dbReference type="NCBI Taxonomy" id="1740721"/>
    <lineage>
        <taxon>Bacteria</taxon>
        <taxon>Bacillati</taxon>
        <taxon>Bacillota</taxon>
        <taxon>Bacilli</taxon>
        <taxon>Bacillales</taxon>
        <taxon>Bacillaceae</taxon>
        <taxon>Neobacillus</taxon>
    </lineage>
</organism>
<gene>
    <name evidence="7" type="ORF">CVD27_25100</name>
</gene>
<dbReference type="PANTHER" id="PTHR42792">
    <property type="entry name" value="FLAGELLIN"/>
    <property type="match status" value="1"/>
</dbReference>
<dbReference type="Pfam" id="PF00669">
    <property type="entry name" value="Flagellin_N"/>
    <property type="match status" value="1"/>
</dbReference>
<dbReference type="RefSeq" id="WP_101651581.1">
    <property type="nucleotide sequence ID" value="NZ_PGVE01000095.1"/>
</dbReference>
<keyword evidence="3 4" id="KW-0975">Bacterial flagellum</keyword>
<dbReference type="GO" id="GO:0005198">
    <property type="term" value="F:structural molecule activity"/>
    <property type="evidence" value="ECO:0007669"/>
    <property type="project" value="UniProtKB-UniRule"/>
</dbReference>
<dbReference type="EMBL" id="PGVE01000095">
    <property type="protein sequence ID" value="PLS01445.1"/>
    <property type="molecule type" value="Genomic_DNA"/>
</dbReference>
<proteinExistence type="inferred from homology"/>
<evidence type="ECO:0000259" key="5">
    <source>
        <dbReference type="Pfam" id="PF00669"/>
    </source>
</evidence>
<dbReference type="PANTHER" id="PTHR42792:SF2">
    <property type="entry name" value="FLAGELLIN"/>
    <property type="match status" value="1"/>
</dbReference>
<dbReference type="Gene3D" id="3.30.70.2120">
    <property type="match status" value="1"/>
</dbReference>
<keyword evidence="4" id="KW-0964">Secreted</keyword>
<protein>
    <recommendedName>
        <fullName evidence="2 4">Flagellin</fullName>
    </recommendedName>
</protein>
<feature type="domain" description="Flagellin C-terminal" evidence="6">
    <location>
        <begin position="447"/>
        <end position="532"/>
    </location>
</feature>
<dbReference type="InterPro" id="IPR001029">
    <property type="entry name" value="Flagellin_N"/>
</dbReference>
<dbReference type="Gene3D" id="1.20.1330.10">
    <property type="entry name" value="f41 fragment of flagellin, N-terminal domain"/>
    <property type="match status" value="2"/>
</dbReference>
<comment type="subcellular location">
    <subcellularLocation>
        <location evidence="4">Secreted</location>
    </subcellularLocation>
    <subcellularLocation>
        <location evidence="4">Bacterial flagellum</location>
    </subcellularLocation>
</comment>
<dbReference type="GO" id="GO:0005576">
    <property type="term" value="C:extracellular region"/>
    <property type="evidence" value="ECO:0007669"/>
    <property type="project" value="UniProtKB-SubCell"/>
</dbReference>